<keyword evidence="7" id="KW-0539">Nucleus</keyword>
<dbReference type="Proteomes" id="UP001497453">
    <property type="component" value="Chromosome 2"/>
</dbReference>
<evidence type="ECO:0000256" key="7">
    <source>
        <dbReference type="ARBA" id="ARBA00023242"/>
    </source>
</evidence>
<keyword evidence="10" id="KW-1185">Reference proteome</keyword>
<name>A0ABP1D399_9APHY</name>
<evidence type="ECO:0000256" key="1">
    <source>
        <dbReference type="ARBA" id="ARBA00004567"/>
    </source>
</evidence>
<dbReference type="Pfam" id="PF10168">
    <property type="entry name" value="Nup88"/>
    <property type="match status" value="2"/>
</dbReference>
<sequence>MDNDEDWNAFLRDHPIFSLPKSVSGPTGKGNNSLELSINTLHHFTDLDPSEDAPTPSGRRQVMVIKDADLIVAAGSEIRIASLGDSKLHKDSPKSYKTLHTPNITFEIHSIALNPNAKLLVVAGAFQVAVIVLPRPGFMKLVPQVVDCKSIQIGQYNHASNSAAPIAKVEWHPWGEGGTTLLVMTTDGKLREYDISVDTEEPQQVLSFVPEKRMNSFIAEDASEREVASFTLGKGHADWGPLSVYALMRSGDIYAICPYMPKNASIPSSYIHALECFVHAKQEFLSHSVINASTSLSNLYDYQHKYVSALLKQLPSGTAFPASSQFFVLHPPTTIKGSPIRQGPFLLQPSPKLLDGSEGGDATDLVYLTFGTPSADEEDEGKTERLGVVLITYRDGKVDVCLDVEKVEAKWEHRQHKNNDLPMLAVYETIDLGVISMLKKVTSTPSGPSILDLVDGNHPVFLRDPIQEETVYVYHAFGVHALQLGGLLQTLAAALRDDSSNAGDDDLTSAVEKSGGTTVLPILTTFSVERKCSNPVIGVAIPNDVYLTYSIFILTSAMRVVCFPLTLRSELDSANEPALLAVSQTKDDFAKSLSQSVSTPLDGPPAYVSLLTEPFELPAVLARQNGLPSNPILALPPAPQDAKSELQLTPDTLRYLGTTFERFMNQIREVQLAYKAAQRRAELQRQEFKRQQETCKEMLELIDRLHTSRQATTRAKVADTQEAQKDLLRKEERILRLLTKTASPELSEHETKWFQELKRLQEEVIGAGRYDADSLEARTALLRRDLNRLLPNLRELHEKEERLKKKLAEFHQSLGVSQAFEFGERSNAEYVFDQFVEMLILNLVLSGVRKSVVLKRTFKGWLRGWI</sequence>
<reference evidence="10" key="1">
    <citation type="submission" date="2024-04" db="EMBL/GenBank/DDBJ databases">
        <authorList>
            <person name="Shaw F."/>
            <person name="Minotto A."/>
        </authorList>
    </citation>
    <scope>NUCLEOTIDE SEQUENCE [LARGE SCALE GENOMIC DNA]</scope>
</reference>
<keyword evidence="3" id="KW-0509">mRNA transport</keyword>
<evidence type="ECO:0000256" key="3">
    <source>
        <dbReference type="ARBA" id="ARBA00022816"/>
    </source>
</evidence>
<dbReference type="InterPro" id="IPR019321">
    <property type="entry name" value="Nucleoporin_Nup88"/>
</dbReference>
<gene>
    <name evidence="9" type="ORF">GFSPODELE1_LOCUS3594</name>
</gene>
<keyword evidence="5" id="KW-0811">Translocation</keyword>
<proteinExistence type="predicted"/>
<dbReference type="InterPro" id="IPR036322">
    <property type="entry name" value="WD40_repeat_dom_sf"/>
</dbReference>
<evidence type="ECO:0000256" key="6">
    <source>
        <dbReference type="ARBA" id="ARBA00023132"/>
    </source>
</evidence>
<dbReference type="PANTHER" id="PTHR13257">
    <property type="entry name" value="NUCLEOPORIN NUP84-RELATED"/>
    <property type="match status" value="1"/>
</dbReference>
<evidence type="ECO:0000256" key="4">
    <source>
        <dbReference type="ARBA" id="ARBA00022927"/>
    </source>
</evidence>
<dbReference type="InterPro" id="IPR037700">
    <property type="entry name" value="NUP88/NUP82"/>
</dbReference>
<evidence type="ECO:0000256" key="2">
    <source>
        <dbReference type="ARBA" id="ARBA00022448"/>
    </source>
</evidence>
<feature type="coiled-coil region" evidence="8">
    <location>
        <begin position="660"/>
        <end position="694"/>
    </location>
</feature>
<dbReference type="SUPFAM" id="SSF50978">
    <property type="entry name" value="WD40 repeat-like"/>
    <property type="match status" value="1"/>
</dbReference>
<evidence type="ECO:0000313" key="10">
    <source>
        <dbReference type="Proteomes" id="UP001497453"/>
    </source>
</evidence>
<evidence type="ECO:0000256" key="8">
    <source>
        <dbReference type="SAM" id="Coils"/>
    </source>
</evidence>
<protein>
    <submittedName>
        <fullName evidence="9">Uncharacterized protein</fullName>
    </submittedName>
</protein>
<accession>A0ABP1D399</accession>
<keyword evidence="2" id="KW-0813">Transport</keyword>
<evidence type="ECO:0000313" key="9">
    <source>
        <dbReference type="EMBL" id="CAL1701453.1"/>
    </source>
</evidence>
<keyword evidence="6" id="KW-0906">Nuclear pore complex</keyword>
<comment type="subcellular location">
    <subcellularLocation>
        <location evidence="1">Nucleus</location>
        <location evidence="1">Nuclear pore complex</location>
    </subcellularLocation>
</comment>
<evidence type="ECO:0000256" key="5">
    <source>
        <dbReference type="ARBA" id="ARBA00023010"/>
    </source>
</evidence>
<keyword evidence="4" id="KW-0653">Protein transport</keyword>
<dbReference type="EMBL" id="OZ037945">
    <property type="protein sequence ID" value="CAL1701453.1"/>
    <property type="molecule type" value="Genomic_DNA"/>
</dbReference>
<keyword evidence="8" id="KW-0175">Coiled coil</keyword>
<organism evidence="9 10">
    <name type="scientific">Somion occarium</name>
    <dbReference type="NCBI Taxonomy" id="3059160"/>
    <lineage>
        <taxon>Eukaryota</taxon>
        <taxon>Fungi</taxon>
        <taxon>Dikarya</taxon>
        <taxon>Basidiomycota</taxon>
        <taxon>Agaricomycotina</taxon>
        <taxon>Agaricomycetes</taxon>
        <taxon>Polyporales</taxon>
        <taxon>Cerrenaceae</taxon>
        <taxon>Somion</taxon>
    </lineage>
</organism>
<dbReference type="PANTHER" id="PTHR13257:SF0">
    <property type="entry name" value="NUCLEAR PORE COMPLEX PROTEIN NUP88"/>
    <property type="match status" value="1"/>
</dbReference>